<keyword evidence="3" id="KW-1185">Reference proteome</keyword>
<dbReference type="EMBL" id="BGPR01002338">
    <property type="protein sequence ID" value="GBM71844.1"/>
    <property type="molecule type" value="Genomic_DNA"/>
</dbReference>
<dbReference type="SUPFAM" id="SSF53098">
    <property type="entry name" value="Ribonuclease H-like"/>
    <property type="match status" value="1"/>
</dbReference>
<reference evidence="2 3" key="1">
    <citation type="journal article" date="2019" name="Sci. Rep.">
        <title>Orb-weaving spider Araneus ventricosus genome elucidates the spidroin gene catalogue.</title>
        <authorList>
            <person name="Kono N."/>
            <person name="Nakamura H."/>
            <person name="Ohtoshi R."/>
            <person name="Moran D.A.P."/>
            <person name="Shinohara A."/>
            <person name="Yoshida Y."/>
            <person name="Fujiwara M."/>
            <person name="Mori M."/>
            <person name="Tomita M."/>
            <person name="Arakawa K."/>
        </authorList>
    </citation>
    <scope>NUCLEOTIDE SEQUENCE [LARGE SCALE GENOMIC DNA]</scope>
</reference>
<dbReference type="AlphaFoldDB" id="A0A4Y2I1R2"/>
<proteinExistence type="predicted"/>
<protein>
    <submittedName>
        <fullName evidence="2">Uncharacterized protein</fullName>
    </submittedName>
</protein>
<sequence>MGLCLGPLCFSQIGTKLASIQRILLFYITGSHRTTPTEALQTITGIMPLHLKDQQEAIHINVTCLRKEKEFEGISYQSKDYEEKIKSLTSYPSLFNIINQISTTEPYKEVNSLMFFKDGSKTEMGIRYSYCAFENGISLGMEGKIKKLHTVFEAELMGLKEAIIRASEGNEIIKIWIHRLLSVMKVFDPHTPHQLVRNNQSLLTQHRNILVRWIKSHVGYRGNEEADTLAKKSHHRRHCSESFKTSMRT</sequence>
<organism evidence="2 3">
    <name type="scientific">Araneus ventricosus</name>
    <name type="common">Orbweaver spider</name>
    <name type="synonym">Epeira ventricosa</name>
    <dbReference type="NCBI Taxonomy" id="182803"/>
    <lineage>
        <taxon>Eukaryota</taxon>
        <taxon>Metazoa</taxon>
        <taxon>Ecdysozoa</taxon>
        <taxon>Arthropoda</taxon>
        <taxon>Chelicerata</taxon>
        <taxon>Arachnida</taxon>
        <taxon>Araneae</taxon>
        <taxon>Araneomorphae</taxon>
        <taxon>Entelegynae</taxon>
        <taxon>Araneoidea</taxon>
        <taxon>Araneidae</taxon>
        <taxon>Araneus</taxon>
    </lineage>
</organism>
<feature type="region of interest" description="Disordered" evidence="1">
    <location>
        <begin position="226"/>
        <end position="249"/>
    </location>
</feature>
<dbReference type="Gene3D" id="3.30.420.10">
    <property type="entry name" value="Ribonuclease H-like superfamily/Ribonuclease H"/>
    <property type="match status" value="1"/>
</dbReference>
<dbReference type="Proteomes" id="UP000499080">
    <property type="component" value="Unassembled WGS sequence"/>
</dbReference>
<dbReference type="OrthoDB" id="6514649at2759"/>
<gene>
    <name evidence="2" type="ORF">AVEN_159963_1</name>
</gene>
<dbReference type="CDD" id="cd09276">
    <property type="entry name" value="Rnase_HI_RT_non_LTR"/>
    <property type="match status" value="1"/>
</dbReference>
<evidence type="ECO:0000313" key="3">
    <source>
        <dbReference type="Proteomes" id="UP000499080"/>
    </source>
</evidence>
<dbReference type="GO" id="GO:0003676">
    <property type="term" value="F:nucleic acid binding"/>
    <property type="evidence" value="ECO:0007669"/>
    <property type="project" value="InterPro"/>
</dbReference>
<accession>A0A4Y2I1R2</accession>
<comment type="caution">
    <text evidence="2">The sequence shown here is derived from an EMBL/GenBank/DDBJ whole genome shotgun (WGS) entry which is preliminary data.</text>
</comment>
<name>A0A4Y2I1R2_ARAVE</name>
<evidence type="ECO:0000256" key="1">
    <source>
        <dbReference type="SAM" id="MobiDB-lite"/>
    </source>
</evidence>
<dbReference type="InterPro" id="IPR012337">
    <property type="entry name" value="RNaseH-like_sf"/>
</dbReference>
<evidence type="ECO:0000313" key="2">
    <source>
        <dbReference type="EMBL" id="GBM71844.1"/>
    </source>
</evidence>
<dbReference type="InterPro" id="IPR036397">
    <property type="entry name" value="RNaseH_sf"/>
</dbReference>